<proteinExistence type="predicted"/>
<dbReference type="RefSeq" id="WP_076795869.1">
    <property type="nucleotide sequence ID" value="NZ_JAKVSX010000038.1"/>
</dbReference>
<evidence type="ECO:0000256" key="1">
    <source>
        <dbReference type="SAM" id="MobiDB-lite"/>
    </source>
</evidence>
<protein>
    <submittedName>
        <fullName evidence="2">Uncharacterized protein</fullName>
    </submittedName>
</protein>
<dbReference type="Proteomes" id="UP000188967">
    <property type="component" value="Unassembled WGS sequence"/>
</dbReference>
<dbReference type="AlphaFoldDB" id="A0A1V2GDQ8"/>
<comment type="caution">
    <text evidence="2">The sequence shown here is derived from an EMBL/GenBank/DDBJ whole genome shotgun (WGS) entry which is preliminary data.</text>
</comment>
<evidence type="ECO:0000313" key="3">
    <source>
        <dbReference type="Proteomes" id="UP000188967"/>
    </source>
</evidence>
<dbReference type="EMBL" id="MTPS01000293">
    <property type="protein sequence ID" value="ONG33420.1"/>
    <property type="molecule type" value="Genomic_DNA"/>
</dbReference>
<evidence type="ECO:0000313" key="2">
    <source>
        <dbReference type="EMBL" id="ONG33420.1"/>
    </source>
</evidence>
<accession>A0A1V2GDQ8</accession>
<organism evidence="2 3">
    <name type="scientific">Escherichia coli</name>
    <dbReference type="NCBI Taxonomy" id="562"/>
    <lineage>
        <taxon>Bacteria</taxon>
        <taxon>Pseudomonadati</taxon>
        <taxon>Pseudomonadota</taxon>
        <taxon>Gammaproteobacteria</taxon>
        <taxon>Enterobacterales</taxon>
        <taxon>Enterobacteriaceae</taxon>
        <taxon>Escherichia</taxon>
    </lineage>
</organism>
<feature type="region of interest" description="Disordered" evidence="1">
    <location>
        <begin position="1"/>
        <end position="24"/>
    </location>
</feature>
<reference evidence="2 3" key="1">
    <citation type="submission" date="2017-01" db="EMBL/GenBank/DDBJ databases">
        <title>Draft genome sequence of an E. coli strain isolated from human, in Amazon, Brazil.</title>
        <authorList>
            <person name="Moura Q."/>
            <person name="Fernandes M.R."/>
            <person name="Cerdeira L."/>
            <person name="Vianello M."/>
            <person name="Souza T.A."/>
            <person name="Ienne S."/>
            <person name="Lincopan N."/>
        </authorList>
    </citation>
    <scope>NUCLEOTIDE SEQUENCE [LARGE SCALE GENOMIC DNA]</scope>
    <source>
        <strain evidence="2 3">ICBEcBL-II-13</strain>
    </source>
</reference>
<gene>
    <name evidence="2" type="ORF">BXT93_17365</name>
</gene>
<name>A0A1V2GDQ8_ECOLX</name>
<sequence length="112" mass="12554">MITQNNRRGRPKGKNEPATTSSRVAKYRQNLKETGGATVTVYLDANELKQIEAFKKQLLLPAKTSRSEVIKGMTCVLGGGVYFTKGHQVAASLNIEERPEYPEWLPDIYDIQ</sequence>